<name>A0A1X7HET8_9BACL</name>
<feature type="domain" description="HAMP" evidence="7">
    <location>
        <begin position="308"/>
        <end position="360"/>
    </location>
</feature>
<feature type="transmembrane region" description="Helical" evidence="6">
    <location>
        <begin position="287"/>
        <end position="310"/>
    </location>
</feature>
<evidence type="ECO:0000256" key="6">
    <source>
        <dbReference type="SAM" id="Phobius"/>
    </source>
</evidence>
<dbReference type="SUPFAM" id="SSF55874">
    <property type="entry name" value="ATPase domain of HSP90 chaperone/DNA topoisomerase II/histidine kinase"/>
    <property type="match status" value="1"/>
</dbReference>
<proteinExistence type="predicted"/>
<comment type="subcellular location">
    <subcellularLocation>
        <location evidence="1">Cell membrane</location>
        <topology evidence="1">Multi-pass membrane protein</topology>
    </subcellularLocation>
</comment>
<dbReference type="CDD" id="cd06225">
    <property type="entry name" value="HAMP"/>
    <property type="match status" value="1"/>
</dbReference>
<protein>
    <submittedName>
        <fullName evidence="8">Two-component system, sensor histidine kinase YesM</fullName>
    </submittedName>
</protein>
<keyword evidence="5 6" id="KW-0472">Membrane</keyword>
<accession>A0A1X7HET8</accession>
<keyword evidence="9" id="KW-1185">Reference proteome</keyword>
<keyword evidence="4" id="KW-0808">Transferase</keyword>
<dbReference type="PROSITE" id="PS50885">
    <property type="entry name" value="HAMP"/>
    <property type="match status" value="1"/>
</dbReference>
<feature type="transmembrane region" description="Helical" evidence="6">
    <location>
        <begin position="12"/>
        <end position="35"/>
    </location>
</feature>
<keyword evidence="6" id="KW-0812">Transmembrane</keyword>
<dbReference type="AlphaFoldDB" id="A0A1X7HET8"/>
<evidence type="ECO:0000256" key="2">
    <source>
        <dbReference type="ARBA" id="ARBA00022475"/>
    </source>
</evidence>
<dbReference type="InterPro" id="IPR003660">
    <property type="entry name" value="HAMP_dom"/>
</dbReference>
<dbReference type="Proteomes" id="UP000192940">
    <property type="component" value="Chromosome I"/>
</dbReference>
<dbReference type="InterPro" id="IPR050640">
    <property type="entry name" value="Bact_2-comp_sensor_kinase"/>
</dbReference>
<evidence type="ECO:0000256" key="3">
    <source>
        <dbReference type="ARBA" id="ARBA00022553"/>
    </source>
</evidence>
<dbReference type="InterPro" id="IPR036890">
    <property type="entry name" value="HATPase_C_sf"/>
</dbReference>
<keyword evidence="8" id="KW-0418">Kinase</keyword>
<dbReference type="PANTHER" id="PTHR34220">
    <property type="entry name" value="SENSOR HISTIDINE KINASE YPDA"/>
    <property type="match status" value="1"/>
</dbReference>
<evidence type="ECO:0000259" key="7">
    <source>
        <dbReference type="PROSITE" id="PS50885"/>
    </source>
</evidence>
<dbReference type="Gene3D" id="3.30.565.10">
    <property type="entry name" value="Histidine kinase-like ATPase, C-terminal domain"/>
    <property type="match status" value="1"/>
</dbReference>
<gene>
    <name evidence="8" type="ORF">SAMN05661091_2640</name>
</gene>
<keyword evidence="3" id="KW-0597">Phosphoprotein</keyword>
<dbReference type="STRING" id="1313296.SAMN05661091_2640"/>
<dbReference type="Gene3D" id="6.10.340.10">
    <property type="match status" value="1"/>
</dbReference>
<dbReference type="GO" id="GO:0005886">
    <property type="term" value="C:plasma membrane"/>
    <property type="evidence" value="ECO:0007669"/>
    <property type="project" value="UniProtKB-SubCell"/>
</dbReference>
<keyword evidence="6" id="KW-1133">Transmembrane helix</keyword>
<evidence type="ECO:0000256" key="5">
    <source>
        <dbReference type="ARBA" id="ARBA00023136"/>
    </source>
</evidence>
<organism evidence="8 9">
    <name type="scientific">Paenibacillus uliginis N3/975</name>
    <dbReference type="NCBI Taxonomy" id="1313296"/>
    <lineage>
        <taxon>Bacteria</taxon>
        <taxon>Bacillati</taxon>
        <taxon>Bacillota</taxon>
        <taxon>Bacilli</taxon>
        <taxon>Bacillales</taxon>
        <taxon>Paenibacillaceae</taxon>
        <taxon>Paenibacillus</taxon>
    </lineage>
</organism>
<dbReference type="InterPro" id="IPR010559">
    <property type="entry name" value="Sig_transdc_His_kin_internal"/>
</dbReference>
<evidence type="ECO:0000313" key="9">
    <source>
        <dbReference type="Proteomes" id="UP000192940"/>
    </source>
</evidence>
<dbReference type="RefSeq" id="WP_208919600.1">
    <property type="nucleotide sequence ID" value="NZ_LT840184.1"/>
</dbReference>
<dbReference type="Pfam" id="PF06580">
    <property type="entry name" value="His_kinase"/>
    <property type="match status" value="1"/>
</dbReference>
<dbReference type="SUPFAM" id="SSF158472">
    <property type="entry name" value="HAMP domain-like"/>
    <property type="match status" value="1"/>
</dbReference>
<evidence type="ECO:0000256" key="4">
    <source>
        <dbReference type="ARBA" id="ARBA00022679"/>
    </source>
</evidence>
<dbReference type="PANTHER" id="PTHR34220:SF7">
    <property type="entry name" value="SENSOR HISTIDINE KINASE YPDA"/>
    <property type="match status" value="1"/>
</dbReference>
<dbReference type="GO" id="GO:0000155">
    <property type="term" value="F:phosphorelay sensor kinase activity"/>
    <property type="evidence" value="ECO:0007669"/>
    <property type="project" value="InterPro"/>
</dbReference>
<evidence type="ECO:0000313" key="8">
    <source>
        <dbReference type="EMBL" id="SMF84527.1"/>
    </source>
</evidence>
<evidence type="ECO:0000256" key="1">
    <source>
        <dbReference type="ARBA" id="ARBA00004651"/>
    </source>
</evidence>
<dbReference type="SMART" id="SM00304">
    <property type="entry name" value="HAMP"/>
    <property type="match status" value="1"/>
</dbReference>
<keyword evidence="2" id="KW-1003">Cell membrane</keyword>
<reference evidence="8 9" key="1">
    <citation type="submission" date="2017-04" db="EMBL/GenBank/DDBJ databases">
        <authorList>
            <person name="Afonso C.L."/>
            <person name="Miller P.J."/>
            <person name="Scott M.A."/>
            <person name="Spackman E."/>
            <person name="Goraichik I."/>
            <person name="Dimitrov K.M."/>
            <person name="Suarez D.L."/>
            <person name="Swayne D.E."/>
        </authorList>
    </citation>
    <scope>NUCLEOTIDE SEQUENCE [LARGE SCALE GENOMIC DNA]</scope>
    <source>
        <strain evidence="8 9">N3/975</strain>
    </source>
</reference>
<dbReference type="EMBL" id="LT840184">
    <property type="protein sequence ID" value="SMF84527.1"/>
    <property type="molecule type" value="Genomic_DNA"/>
</dbReference>
<sequence length="579" mass="66436">MKLQATGKAKWLVYQKIVIVFIAFLVPLISMNIWVNYKGMSFMKNAILDSSLAGASFYSKQLDKEMYFIRNLQLQFLGDKDLQKLSFQGGRLGRYEEVELINQISDRLSTLLSSSDYVVNGGVYVEAIGKTISSMTGVTNTPNDEYKRIDSLLKTKPKPSFFRDGDRIFFIETENNAGVWSYIEISRSKLLEALHEIATLYQESEVLLGNRDMGKVLSTTQEDQVSTAVLNLMDEQNEHDSDLPEMKKVNGKSYFIIHNNVSALNLSLVMYVNQNEITRPLSQFSTWFYALFIIAIAVMLLYSYSVNIMIHRPLSKLLKAFHLIETDNLDLVIESRSKDEFHYLFHSFNRMAFRLKRSIEENYEQKIALQHSQLKQLQSQINPHFLYNSFFNIYMMCKVGDADSAAELSQKLGSYYQYITRSGSDEVPFYKEYRHALDYCEIQCIRFSNRIHYEYDEISDATNVIAVPRLIIQPIVENVFEHAFEDGTMHGVVYIGADCQEGRVRITVEDNGNLLTDEDILQLQEKLAKHSSQVENTGLINVNNRLQLKYGVGSGLFVSRSSYGGLKVELIIIYEHEGA</sequence>